<dbReference type="Proteomes" id="UP000216429">
    <property type="component" value="Unassembled WGS sequence"/>
</dbReference>
<protein>
    <submittedName>
        <fullName evidence="2">Flavodoxin</fullName>
    </submittedName>
</protein>
<dbReference type="GO" id="GO:0016491">
    <property type="term" value="F:oxidoreductase activity"/>
    <property type="evidence" value="ECO:0007669"/>
    <property type="project" value="InterPro"/>
</dbReference>
<dbReference type="InterPro" id="IPR029039">
    <property type="entry name" value="Flavoprotein-like_sf"/>
</dbReference>
<dbReference type="EMBL" id="NEVU01000002">
    <property type="protein sequence ID" value="OZI74108.1"/>
    <property type="molecule type" value="Genomic_DNA"/>
</dbReference>
<comment type="caution">
    <text evidence="2">The sequence shown here is derived from an EMBL/GenBank/DDBJ whole genome shotgun (WGS) entry which is preliminary data.</text>
</comment>
<dbReference type="AlphaFoldDB" id="A0A261VJ09"/>
<keyword evidence="3" id="KW-1185">Reference proteome</keyword>
<proteinExistence type="predicted"/>
<evidence type="ECO:0000259" key="1">
    <source>
        <dbReference type="Pfam" id="PF03358"/>
    </source>
</evidence>
<sequence>MKELLIVWHSRTGAAQQLAEAAELGALQTAAALEHADTFRVRRLPAQDTQGVDLLAADGMVFCAPENLGSLSGEMKAFFDRSYYAVLDRVAGRPYGMAVSAGTDGHGAARQIERICTGWRLKLISPALIACTGAQTPEAILAPKELAPQARTSAEELGGLLAATLLLGAGSA</sequence>
<dbReference type="SUPFAM" id="SSF52218">
    <property type="entry name" value="Flavoproteins"/>
    <property type="match status" value="1"/>
</dbReference>
<dbReference type="RefSeq" id="WP_094811478.1">
    <property type="nucleotide sequence ID" value="NZ_NEVU01000002.1"/>
</dbReference>
<dbReference type="Pfam" id="PF03358">
    <property type="entry name" value="FMN_red"/>
    <property type="match status" value="1"/>
</dbReference>
<accession>A0A261VJ09</accession>
<gene>
    <name evidence="2" type="ORF">CAL22_06295</name>
</gene>
<dbReference type="InterPro" id="IPR005025">
    <property type="entry name" value="FMN_Rdtase-like_dom"/>
</dbReference>
<reference evidence="3" key="1">
    <citation type="submission" date="2017-05" db="EMBL/GenBank/DDBJ databases">
        <title>Complete and WGS of Bordetella genogroups.</title>
        <authorList>
            <person name="Spilker T."/>
            <person name="Lipuma J."/>
        </authorList>
    </citation>
    <scope>NUCLEOTIDE SEQUENCE [LARGE SCALE GENOMIC DNA]</scope>
    <source>
        <strain evidence="3">AU6712</strain>
    </source>
</reference>
<dbReference type="Gene3D" id="3.40.50.360">
    <property type="match status" value="1"/>
</dbReference>
<evidence type="ECO:0000313" key="3">
    <source>
        <dbReference type="Proteomes" id="UP000216429"/>
    </source>
</evidence>
<feature type="domain" description="NADPH-dependent FMN reductase-like" evidence="1">
    <location>
        <begin position="54"/>
        <end position="111"/>
    </location>
</feature>
<evidence type="ECO:0000313" key="2">
    <source>
        <dbReference type="EMBL" id="OZI74108.1"/>
    </source>
</evidence>
<dbReference type="OrthoDB" id="5736081at2"/>
<organism evidence="2 3">
    <name type="scientific">Bordetella genomosp. 12</name>
    <dbReference type="NCBI Taxonomy" id="463035"/>
    <lineage>
        <taxon>Bacteria</taxon>
        <taxon>Pseudomonadati</taxon>
        <taxon>Pseudomonadota</taxon>
        <taxon>Betaproteobacteria</taxon>
        <taxon>Burkholderiales</taxon>
        <taxon>Alcaligenaceae</taxon>
        <taxon>Bordetella</taxon>
    </lineage>
</organism>
<name>A0A261VJ09_9BORD</name>